<dbReference type="Gene3D" id="3.30.360.10">
    <property type="entry name" value="Dihydrodipicolinate Reductase, domain 2"/>
    <property type="match status" value="1"/>
</dbReference>
<dbReference type="PANTHER" id="PTHR20836">
    <property type="entry name" value="DIHYDRODIPICOLINATE REDUCTASE"/>
    <property type="match status" value="1"/>
</dbReference>
<keyword evidence="3 13" id="KW-0028">Amino-acid biosynthesis</keyword>
<dbReference type="InterPro" id="IPR022663">
    <property type="entry name" value="DapB_C"/>
</dbReference>
<name>A0A650EJM9_9HELI</name>
<dbReference type="InterPro" id="IPR023940">
    <property type="entry name" value="DHDPR_bac"/>
</dbReference>
<comment type="caution">
    <text evidence="13">Was originally thought to be a dihydrodipicolinate reductase (DHDPR), catalyzing the conversion of dihydrodipicolinate to tetrahydrodipicolinate. However, it was shown in E.coli that the substrate of the enzymatic reaction is not dihydrodipicolinate (DHDP) but in fact (2S,4S)-4-hydroxy-2,3,4,5-tetrahydrodipicolinic acid (HTPA), the product released by the DapA-catalyzed reaction.</text>
</comment>
<evidence type="ECO:0000256" key="9">
    <source>
        <dbReference type="ARBA" id="ARBA00037922"/>
    </source>
</evidence>
<reference evidence="16" key="1">
    <citation type="journal article" date="2020" name="J. ISSAAS">
        <title>Lactobacilli and other gastrointestinal microbiota of Peromyscus leucopus, reservoir host for agents of Lyme disease and other zoonoses in North America.</title>
        <authorList>
            <person name="Milovic A."/>
            <person name="Bassam K."/>
            <person name="Shao H."/>
            <person name="Chatzistamou I."/>
            <person name="Tufts D.M."/>
            <person name="Diuk-Wasser M."/>
            <person name="Barbour A.G."/>
        </authorList>
    </citation>
    <scope>NUCLEOTIDE SEQUENCE</scope>
    <source>
        <strain evidence="16">LL4</strain>
    </source>
</reference>
<dbReference type="SUPFAM" id="SSF55347">
    <property type="entry name" value="Glyceraldehyde-3-phosphate dehydrogenase-like, C-terminal domain"/>
    <property type="match status" value="1"/>
</dbReference>
<comment type="subcellular location">
    <subcellularLocation>
        <location evidence="13">Cytoplasm</location>
    </subcellularLocation>
</comment>
<feature type="binding site" evidence="13">
    <location>
        <begin position="8"/>
        <end position="13"/>
    </location>
    <ligand>
        <name>NAD(+)</name>
        <dbReference type="ChEBI" id="CHEBI:57540"/>
    </ligand>
</feature>
<evidence type="ECO:0000256" key="2">
    <source>
        <dbReference type="ARBA" id="ARBA00022490"/>
    </source>
</evidence>
<evidence type="ECO:0000256" key="5">
    <source>
        <dbReference type="ARBA" id="ARBA00022915"/>
    </source>
</evidence>
<dbReference type="HAMAP" id="MF_00102">
    <property type="entry name" value="DapB"/>
    <property type="match status" value="1"/>
</dbReference>
<feature type="domain" description="Dihydrodipicolinate reductase N-terminal" evidence="14">
    <location>
        <begin position="3"/>
        <end position="116"/>
    </location>
</feature>
<evidence type="ECO:0000259" key="15">
    <source>
        <dbReference type="Pfam" id="PF05173"/>
    </source>
</evidence>
<dbReference type="InterPro" id="IPR022664">
    <property type="entry name" value="DapB_N_CS"/>
</dbReference>
<evidence type="ECO:0000256" key="1">
    <source>
        <dbReference type="ARBA" id="ARBA00006642"/>
    </source>
</evidence>
<comment type="catalytic activity">
    <reaction evidence="11 13">
        <text>(S)-2,3,4,5-tetrahydrodipicolinate + NADP(+) + H2O = (2S,4S)-4-hydroxy-2,3,4,5-tetrahydrodipicolinate + NADPH + H(+)</text>
        <dbReference type="Rhea" id="RHEA:35331"/>
        <dbReference type="ChEBI" id="CHEBI:15377"/>
        <dbReference type="ChEBI" id="CHEBI:15378"/>
        <dbReference type="ChEBI" id="CHEBI:16845"/>
        <dbReference type="ChEBI" id="CHEBI:57783"/>
        <dbReference type="ChEBI" id="CHEBI:58349"/>
        <dbReference type="ChEBI" id="CHEBI:67139"/>
        <dbReference type="EC" id="1.17.1.8"/>
    </reaction>
</comment>
<proteinExistence type="inferred from homology"/>
<dbReference type="PIRSF" id="PIRSF000161">
    <property type="entry name" value="DHPR"/>
    <property type="match status" value="1"/>
</dbReference>
<keyword evidence="6 13" id="KW-0560">Oxidoreductase</keyword>
<feature type="binding site" evidence="13">
    <location>
        <begin position="155"/>
        <end position="156"/>
    </location>
    <ligand>
        <name>(S)-2,3,4,5-tetrahydrodipicolinate</name>
        <dbReference type="ChEBI" id="CHEBI:16845"/>
    </ligand>
</feature>
<dbReference type="PANTHER" id="PTHR20836:SF0">
    <property type="entry name" value="4-HYDROXY-TETRAHYDRODIPICOLINATE REDUCTASE 1, CHLOROPLASTIC-RELATED"/>
    <property type="match status" value="1"/>
</dbReference>
<feature type="binding site" evidence="13">
    <location>
        <position position="36"/>
    </location>
    <ligand>
        <name>NADP(+)</name>
        <dbReference type="ChEBI" id="CHEBI:58349"/>
    </ligand>
</feature>
<evidence type="ECO:0000313" key="16">
    <source>
        <dbReference type="EMBL" id="QGT49919.1"/>
    </source>
</evidence>
<evidence type="ECO:0000256" key="12">
    <source>
        <dbReference type="ARBA" id="ARBA00049396"/>
    </source>
</evidence>
<dbReference type="Pfam" id="PF01113">
    <property type="entry name" value="DapB_N"/>
    <property type="match status" value="1"/>
</dbReference>
<dbReference type="GO" id="GO:0008839">
    <property type="term" value="F:4-hydroxy-tetrahydrodipicolinate reductase"/>
    <property type="evidence" value="ECO:0007669"/>
    <property type="project" value="UniProtKB-UniRule"/>
</dbReference>
<evidence type="ECO:0000259" key="14">
    <source>
        <dbReference type="Pfam" id="PF01113"/>
    </source>
</evidence>
<feature type="binding site" evidence="13">
    <location>
        <begin position="89"/>
        <end position="91"/>
    </location>
    <ligand>
        <name>NAD(+)</name>
        <dbReference type="ChEBI" id="CHEBI:57540"/>
    </ligand>
</feature>
<dbReference type="GO" id="GO:0009089">
    <property type="term" value="P:lysine biosynthetic process via diaminopimelate"/>
    <property type="evidence" value="ECO:0007669"/>
    <property type="project" value="UniProtKB-UniRule"/>
</dbReference>
<feature type="active site" description="Proton donor/acceptor" evidence="13">
    <location>
        <position position="145"/>
    </location>
</feature>
<evidence type="ECO:0000256" key="10">
    <source>
        <dbReference type="ARBA" id="ARBA00038983"/>
    </source>
</evidence>
<feature type="domain" description="Dihydrodipicolinate reductase C-terminal" evidence="15">
    <location>
        <begin position="119"/>
        <end position="254"/>
    </location>
</feature>
<evidence type="ECO:0000256" key="11">
    <source>
        <dbReference type="ARBA" id="ARBA00049080"/>
    </source>
</evidence>
<evidence type="ECO:0000256" key="8">
    <source>
        <dbReference type="ARBA" id="ARBA00023154"/>
    </source>
</evidence>
<dbReference type="GO" id="GO:0050661">
    <property type="term" value="F:NADP binding"/>
    <property type="evidence" value="ECO:0007669"/>
    <property type="project" value="UniProtKB-UniRule"/>
</dbReference>
<dbReference type="NCBIfam" id="TIGR00036">
    <property type="entry name" value="dapB"/>
    <property type="match status" value="1"/>
</dbReference>
<dbReference type="InterPro" id="IPR036291">
    <property type="entry name" value="NAD(P)-bd_dom_sf"/>
</dbReference>
<sequence length="257" mass="27824">MLKVGVFGATGRVGKMLIEEILNHHKHFALSSVYVRNELHYSLPSSTMVTDSLEVLLQSSDVVIDFSSPQATKSLLEQALLQPKPIVIGTTGLDSSIYHLIEEASVKMPVLYATNMSRGVAILNKIAASVAAILEESDIEISEIHHRYKKDSPSGTALTLAKSCAKARGLNLDNIRISGRDGNIGARSKEEIAVMSLRGGDVVGRHTVGFYLDGEYLELTHNATSRLTFAKGALEVASWLAHQKSGLYSIEDALGLH</sequence>
<dbReference type="SUPFAM" id="SSF51735">
    <property type="entry name" value="NAD(P)-binding Rossmann-fold domains"/>
    <property type="match status" value="1"/>
</dbReference>
<feature type="active site" description="Proton donor" evidence="13">
    <location>
        <position position="149"/>
    </location>
</feature>
<dbReference type="UniPathway" id="UPA00034">
    <property type="reaction ID" value="UER00018"/>
</dbReference>
<comment type="catalytic activity">
    <reaction evidence="12 13">
        <text>(S)-2,3,4,5-tetrahydrodipicolinate + NAD(+) + H2O = (2S,4S)-4-hydroxy-2,3,4,5-tetrahydrodipicolinate + NADH + H(+)</text>
        <dbReference type="Rhea" id="RHEA:35323"/>
        <dbReference type="ChEBI" id="CHEBI:15377"/>
        <dbReference type="ChEBI" id="CHEBI:15378"/>
        <dbReference type="ChEBI" id="CHEBI:16845"/>
        <dbReference type="ChEBI" id="CHEBI:57540"/>
        <dbReference type="ChEBI" id="CHEBI:57945"/>
        <dbReference type="ChEBI" id="CHEBI:67139"/>
        <dbReference type="EC" id="1.17.1.8"/>
    </reaction>
</comment>
<dbReference type="Pfam" id="PF05173">
    <property type="entry name" value="DapB_C"/>
    <property type="match status" value="1"/>
</dbReference>
<feature type="binding site" evidence="13">
    <location>
        <begin position="113"/>
        <end position="116"/>
    </location>
    <ligand>
        <name>NAD(+)</name>
        <dbReference type="ChEBI" id="CHEBI:57540"/>
    </ligand>
</feature>
<dbReference type="Gene3D" id="3.40.50.720">
    <property type="entry name" value="NAD(P)-binding Rossmann-like Domain"/>
    <property type="match status" value="1"/>
</dbReference>
<dbReference type="GO" id="GO:0005829">
    <property type="term" value="C:cytosol"/>
    <property type="evidence" value="ECO:0007669"/>
    <property type="project" value="TreeGrafter"/>
</dbReference>
<gene>
    <name evidence="13 16" type="primary">dapB</name>
    <name evidence="16" type="ORF">Helico4rc_0380</name>
</gene>
<comment type="similarity">
    <text evidence="1 13">Belongs to the DapB family.</text>
</comment>
<dbReference type="CDD" id="cd02274">
    <property type="entry name" value="DHDPR_N"/>
    <property type="match status" value="1"/>
</dbReference>
<dbReference type="GO" id="GO:0016726">
    <property type="term" value="F:oxidoreductase activity, acting on CH or CH2 groups, NAD or NADP as acceptor"/>
    <property type="evidence" value="ECO:0007669"/>
    <property type="project" value="UniProtKB-UniRule"/>
</dbReference>
<dbReference type="GO" id="GO:0051287">
    <property type="term" value="F:NAD binding"/>
    <property type="evidence" value="ECO:0007669"/>
    <property type="project" value="UniProtKB-UniRule"/>
</dbReference>
<keyword evidence="8 13" id="KW-0457">Lysine biosynthesis</keyword>
<evidence type="ECO:0000256" key="4">
    <source>
        <dbReference type="ARBA" id="ARBA00022857"/>
    </source>
</evidence>
<evidence type="ECO:0000256" key="7">
    <source>
        <dbReference type="ARBA" id="ARBA00023027"/>
    </source>
</evidence>
<evidence type="ECO:0000256" key="13">
    <source>
        <dbReference type="HAMAP-Rule" id="MF_00102"/>
    </source>
</evidence>
<dbReference type="PROSITE" id="PS01298">
    <property type="entry name" value="DAPB"/>
    <property type="match status" value="1"/>
</dbReference>
<comment type="pathway">
    <text evidence="9 13">Amino-acid biosynthesis; L-lysine biosynthesis via DAP pathway; (S)-tetrahydrodipicolinate from L-aspartate: step 4/4.</text>
</comment>
<keyword evidence="4 13" id="KW-0521">NADP</keyword>
<dbReference type="EMBL" id="MN577567">
    <property type="protein sequence ID" value="QGT49919.1"/>
    <property type="molecule type" value="Genomic_DNA"/>
</dbReference>
<dbReference type="GO" id="GO:0019877">
    <property type="term" value="P:diaminopimelate biosynthetic process"/>
    <property type="evidence" value="ECO:0007669"/>
    <property type="project" value="UniProtKB-UniRule"/>
</dbReference>
<comment type="caution">
    <text evidence="13">Lacks conserved residue(s) required for the propagation of feature annotation.</text>
</comment>
<keyword evidence="5 13" id="KW-0220">Diaminopimelate biosynthesis</keyword>
<feature type="binding site" evidence="13">
    <location>
        <position position="146"/>
    </location>
    <ligand>
        <name>(S)-2,3,4,5-tetrahydrodipicolinate</name>
        <dbReference type="ChEBI" id="CHEBI:16845"/>
    </ligand>
</feature>
<keyword evidence="7 13" id="KW-0520">NAD</keyword>
<dbReference type="AlphaFoldDB" id="A0A650EJM9"/>
<comment type="subunit">
    <text evidence="13">Homotetramer.</text>
</comment>
<protein>
    <recommendedName>
        <fullName evidence="10 13">4-hydroxy-tetrahydrodipicolinate reductase</fullName>
        <shortName evidence="13">HTPA reductase</shortName>
        <ecNumber evidence="10 13">1.17.1.8</ecNumber>
    </recommendedName>
</protein>
<organism evidence="16">
    <name type="scientific">uncultured Helicobacter sp</name>
    <dbReference type="NCBI Taxonomy" id="175537"/>
    <lineage>
        <taxon>Bacteria</taxon>
        <taxon>Pseudomonadati</taxon>
        <taxon>Campylobacterota</taxon>
        <taxon>Epsilonproteobacteria</taxon>
        <taxon>Campylobacterales</taxon>
        <taxon>Helicobacteraceae</taxon>
        <taxon>Helicobacter</taxon>
        <taxon>environmental samples</taxon>
    </lineage>
</organism>
<evidence type="ECO:0000256" key="3">
    <source>
        <dbReference type="ARBA" id="ARBA00022605"/>
    </source>
</evidence>
<keyword evidence="2 13" id="KW-0963">Cytoplasm</keyword>
<dbReference type="EC" id="1.17.1.8" evidence="10 13"/>
<evidence type="ECO:0000256" key="6">
    <source>
        <dbReference type="ARBA" id="ARBA00023002"/>
    </source>
</evidence>
<accession>A0A650EJM9</accession>
<comment type="function">
    <text evidence="13">Catalyzes the conversion of 4-hydroxy-tetrahydrodipicolinate (HTPA) to tetrahydrodipicolinate.</text>
</comment>
<dbReference type="InterPro" id="IPR000846">
    <property type="entry name" value="DapB_N"/>
</dbReference>